<dbReference type="Proteomes" id="UP001642483">
    <property type="component" value="Unassembled WGS sequence"/>
</dbReference>
<evidence type="ECO:0000313" key="6">
    <source>
        <dbReference type="EMBL" id="CAK8681398.1"/>
    </source>
</evidence>
<dbReference type="PANTHER" id="PTHR10671:SF108">
    <property type="entry name" value="CLAUDIN FAMILY PROTEIN-RELATED"/>
    <property type="match status" value="1"/>
</dbReference>
<sequence>MVLQIVSSSKTSAVALNVGLLTAIIGTTLSTVAFSTTGWLYYQKSGVTSLTLALWQQCTSEECDDIAWSSSDFNLARGFLICGLAFHTFAMLLGAGVARCVGGRQVCFKIIIGLFYIVSGVFLLVGGGLFYGFEDYTLLVPEPLVDITETDAVFGYCVYLAFGGAACLVLAGVFYGKSSCYSQQETVKKNEEETTGDASLPAVYYNASADSNK</sequence>
<feature type="transmembrane region" description="Helical" evidence="5">
    <location>
        <begin position="153"/>
        <end position="175"/>
    </location>
</feature>
<name>A0ABP0FP30_CLALP</name>
<evidence type="ECO:0000256" key="4">
    <source>
        <dbReference type="ARBA" id="ARBA00023136"/>
    </source>
</evidence>
<comment type="caution">
    <text evidence="6">The sequence shown here is derived from an EMBL/GenBank/DDBJ whole genome shotgun (WGS) entry which is preliminary data.</text>
</comment>
<feature type="transmembrane region" description="Helical" evidence="5">
    <location>
        <begin position="12"/>
        <end position="42"/>
    </location>
</feature>
<dbReference type="InterPro" id="IPR050579">
    <property type="entry name" value="PMP-22/EMP/MP20-like"/>
</dbReference>
<evidence type="ECO:0000256" key="3">
    <source>
        <dbReference type="ARBA" id="ARBA00022989"/>
    </source>
</evidence>
<dbReference type="Pfam" id="PF00822">
    <property type="entry name" value="PMP22_Claudin"/>
    <property type="match status" value="1"/>
</dbReference>
<protein>
    <recommendedName>
        <fullName evidence="8">Claudin</fullName>
    </recommendedName>
</protein>
<keyword evidence="2 5" id="KW-0812">Transmembrane</keyword>
<dbReference type="PANTHER" id="PTHR10671">
    <property type="entry name" value="EPITHELIAL MEMBRANE PROTEIN-RELATED"/>
    <property type="match status" value="1"/>
</dbReference>
<evidence type="ECO:0000256" key="2">
    <source>
        <dbReference type="ARBA" id="ARBA00022692"/>
    </source>
</evidence>
<keyword evidence="3 5" id="KW-1133">Transmembrane helix</keyword>
<dbReference type="InterPro" id="IPR004031">
    <property type="entry name" value="PMP22/EMP/MP20/Claudin"/>
</dbReference>
<evidence type="ECO:0000313" key="7">
    <source>
        <dbReference type="Proteomes" id="UP001642483"/>
    </source>
</evidence>
<keyword evidence="7" id="KW-1185">Reference proteome</keyword>
<feature type="transmembrane region" description="Helical" evidence="5">
    <location>
        <begin position="110"/>
        <end position="133"/>
    </location>
</feature>
<feature type="transmembrane region" description="Helical" evidence="5">
    <location>
        <begin position="78"/>
        <end position="98"/>
    </location>
</feature>
<gene>
    <name evidence="6" type="ORF">CVLEPA_LOCUS11603</name>
</gene>
<accession>A0ABP0FP30</accession>
<keyword evidence="4 5" id="KW-0472">Membrane</keyword>
<comment type="subcellular location">
    <subcellularLocation>
        <location evidence="1">Membrane</location>
        <topology evidence="1">Multi-pass membrane protein</topology>
    </subcellularLocation>
</comment>
<evidence type="ECO:0008006" key="8">
    <source>
        <dbReference type="Google" id="ProtNLM"/>
    </source>
</evidence>
<reference evidence="6 7" key="1">
    <citation type="submission" date="2024-02" db="EMBL/GenBank/DDBJ databases">
        <authorList>
            <person name="Daric V."/>
            <person name="Darras S."/>
        </authorList>
    </citation>
    <scope>NUCLEOTIDE SEQUENCE [LARGE SCALE GENOMIC DNA]</scope>
</reference>
<organism evidence="6 7">
    <name type="scientific">Clavelina lepadiformis</name>
    <name type="common">Light-bulb sea squirt</name>
    <name type="synonym">Ascidia lepadiformis</name>
    <dbReference type="NCBI Taxonomy" id="159417"/>
    <lineage>
        <taxon>Eukaryota</taxon>
        <taxon>Metazoa</taxon>
        <taxon>Chordata</taxon>
        <taxon>Tunicata</taxon>
        <taxon>Ascidiacea</taxon>
        <taxon>Aplousobranchia</taxon>
        <taxon>Clavelinidae</taxon>
        <taxon>Clavelina</taxon>
    </lineage>
</organism>
<proteinExistence type="predicted"/>
<evidence type="ECO:0000256" key="5">
    <source>
        <dbReference type="SAM" id="Phobius"/>
    </source>
</evidence>
<dbReference type="EMBL" id="CAWYQH010000079">
    <property type="protein sequence ID" value="CAK8681398.1"/>
    <property type="molecule type" value="Genomic_DNA"/>
</dbReference>
<evidence type="ECO:0000256" key="1">
    <source>
        <dbReference type="ARBA" id="ARBA00004141"/>
    </source>
</evidence>
<dbReference type="Gene3D" id="1.20.140.150">
    <property type="match status" value="1"/>
</dbReference>